<dbReference type="PROSITE" id="PS51885">
    <property type="entry name" value="NEPRILYSIN"/>
    <property type="match status" value="1"/>
</dbReference>
<evidence type="ECO:0000259" key="1">
    <source>
        <dbReference type="Pfam" id="PF01431"/>
    </source>
</evidence>
<dbReference type="GO" id="GO:0005886">
    <property type="term" value="C:plasma membrane"/>
    <property type="evidence" value="ECO:0007669"/>
    <property type="project" value="TreeGrafter"/>
</dbReference>
<accession>A0AAQ4FGJ4</accession>
<dbReference type="InterPro" id="IPR042089">
    <property type="entry name" value="Peptidase_M13_dom_2"/>
</dbReference>
<gene>
    <name evidence="2" type="ORF">V5799_007741</name>
</gene>
<reference evidence="2 3" key="1">
    <citation type="journal article" date="2023" name="Arcadia Sci">
        <title>De novo assembly of a long-read Amblyomma americanum tick genome.</title>
        <authorList>
            <person name="Chou S."/>
            <person name="Poskanzer K.E."/>
            <person name="Rollins M."/>
            <person name="Thuy-Boun P.S."/>
        </authorList>
    </citation>
    <scope>NUCLEOTIDE SEQUENCE [LARGE SCALE GENOMIC DNA]</scope>
    <source>
        <strain evidence="2">F_SG_1</strain>
        <tissue evidence="2">Salivary glands</tissue>
    </source>
</reference>
<dbReference type="SUPFAM" id="SSF55486">
    <property type="entry name" value="Metalloproteases ('zincins'), catalytic domain"/>
    <property type="match status" value="1"/>
</dbReference>
<evidence type="ECO:0000313" key="2">
    <source>
        <dbReference type="EMBL" id="KAK8785895.1"/>
    </source>
</evidence>
<proteinExistence type="predicted"/>
<dbReference type="InterPro" id="IPR018497">
    <property type="entry name" value="Peptidase_M13_C"/>
</dbReference>
<dbReference type="AlphaFoldDB" id="A0AAQ4FGJ4"/>
<dbReference type="Gene3D" id="3.40.390.10">
    <property type="entry name" value="Collagenase (Catalytic Domain)"/>
    <property type="match status" value="2"/>
</dbReference>
<dbReference type="PANTHER" id="PTHR11733:SF241">
    <property type="entry name" value="GH26575P-RELATED"/>
    <property type="match status" value="1"/>
</dbReference>
<dbReference type="Pfam" id="PF01431">
    <property type="entry name" value="Peptidase_M13"/>
    <property type="match status" value="1"/>
</dbReference>
<feature type="domain" description="Peptidase M13 C-terminal" evidence="1">
    <location>
        <begin position="228"/>
        <end position="311"/>
    </location>
</feature>
<dbReference type="PANTHER" id="PTHR11733">
    <property type="entry name" value="ZINC METALLOPROTEASE FAMILY M13 NEPRILYSIN-RELATED"/>
    <property type="match status" value="1"/>
</dbReference>
<dbReference type="GO" id="GO:0016485">
    <property type="term" value="P:protein processing"/>
    <property type="evidence" value="ECO:0007669"/>
    <property type="project" value="TreeGrafter"/>
</dbReference>
<dbReference type="EMBL" id="JARKHS020003227">
    <property type="protein sequence ID" value="KAK8785895.1"/>
    <property type="molecule type" value="Genomic_DNA"/>
</dbReference>
<dbReference type="Proteomes" id="UP001321473">
    <property type="component" value="Unassembled WGS sequence"/>
</dbReference>
<name>A0AAQ4FGJ4_AMBAM</name>
<dbReference type="InterPro" id="IPR024079">
    <property type="entry name" value="MetalloPept_cat_dom_sf"/>
</dbReference>
<dbReference type="InterPro" id="IPR000718">
    <property type="entry name" value="Peptidase_M13"/>
</dbReference>
<comment type="caution">
    <text evidence="2">The sequence shown here is derived from an EMBL/GenBank/DDBJ whole genome shotgun (WGS) entry which is preliminary data.</text>
</comment>
<dbReference type="GO" id="GO:0004222">
    <property type="term" value="F:metalloendopeptidase activity"/>
    <property type="evidence" value="ECO:0007669"/>
    <property type="project" value="InterPro"/>
</dbReference>
<sequence length="313" mass="35319">MMCASQVEATDYVLLAAVSQTMFPSEQRRSIRRHLERVHATAVEKVRASAMTASPVKEALLSFLQRTTTVTWPEEAFTPQNDPSSNYSQSTSAYDDGNVFTWWRSLRERLQRSMVSQQQAAIAKLPRLDTRAVTWYDPVLDVISVSYTALAPPLYYKRGTSAMLYGGIGFIYAREIAQALGVLTTLVDDGGHIIAPSDRAMSFTLWNNMTCPHLEPSDVETMFPSLPALEIAHAVYLKYRDPKYDLPVKGLEKYTAEQIFFITFCLATCHVEFLGMSLSRFCNSAVENFQPFARAFSCPPGSRMNLERKCHFF</sequence>
<evidence type="ECO:0000313" key="3">
    <source>
        <dbReference type="Proteomes" id="UP001321473"/>
    </source>
</evidence>
<protein>
    <recommendedName>
        <fullName evidence="1">Peptidase M13 C-terminal domain-containing protein</fullName>
    </recommendedName>
</protein>
<dbReference type="Gene3D" id="1.10.1380.10">
    <property type="entry name" value="Neutral endopeptidase , domain2"/>
    <property type="match status" value="1"/>
</dbReference>
<keyword evidence="3" id="KW-1185">Reference proteome</keyword>
<organism evidence="2 3">
    <name type="scientific">Amblyomma americanum</name>
    <name type="common">Lone star tick</name>
    <dbReference type="NCBI Taxonomy" id="6943"/>
    <lineage>
        <taxon>Eukaryota</taxon>
        <taxon>Metazoa</taxon>
        <taxon>Ecdysozoa</taxon>
        <taxon>Arthropoda</taxon>
        <taxon>Chelicerata</taxon>
        <taxon>Arachnida</taxon>
        <taxon>Acari</taxon>
        <taxon>Parasitiformes</taxon>
        <taxon>Ixodida</taxon>
        <taxon>Ixodoidea</taxon>
        <taxon>Ixodidae</taxon>
        <taxon>Amblyomminae</taxon>
        <taxon>Amblyomma</taxon>
    </lineage>
</organism>